<keyword evidence="3" id="KW-0238">DNA-binding</keyword>
<feature type="domain" description="AP2/ERF" evidence="7">
    <location>
        <begin position="63"/>
        <end position="112"/>
    </location>
</feature>
<gene>
    <name evidence="9" type="ORF">FOL47_003220</name>
</gene>
<dbReference type="GO" id="GO:0003723">
    <property type="term" value="F:RNA binding"/>
    <property type="evidence" value="ECO:0007669"/>
    <property type="project" value="InterPro"/>
</dbReference>
<dbReference type="EMBL" id="JAAPAO010000199">
    <property type="protein sequence ID" value="KAF4667993.1"/>
    <property type="molecule type" value="Genomic_DNA"/>
</dbReference>
<dbReference type="OrthoDB" id="448945at2759"/>
<dbReference type="Proteomes" id="UP000591131">
    <property type="component" value="Unassembled WGS sequence"/>
</dbReference>
<dbReference type="GO" id="GO:0003677">
    <property type="term" value="F:DNA binding"/>
    <property type="evidence" value="ECO:0007669"/>
    <property type="project" value="UniProtKB-KW"/>
</dbReference>
<feature type="domain" description="Pseudouridine synthase RsuA/RluA-like" evidence="8">
    <location>
        <begin position="211"/>
        <end position="328"/>
    </location>
</feature>
<reference evidence="9 10" key="1">
    <citation type="submission" date="2020-04" db="EMBL/GenBank/DDBJ databases">
        <title>Perkinsus chesapeaki whole genome sequence.</title>
        <authorList>
            <person name="Bogema D.R."/>
        </authorList>
    </citation>
    <scope>NUCLEOTIDE SEQUENCE [LARGE SCALE GENOMIC DNA]</scope>
    <source>
        <strain evidence="9">ATCC PRA-425</strain>
    </source>
</reference>
<proteinExistence type="predicted"/>
<dbReference type="GO" id="GO:0009982">
    <property type="term" value="F:pseudouridine synthase activity"/>
    <property type="evidence" value="ECO:0007669"/>
    <property type="project" value="InterPro"/>
</dbReference>
<dbReference type="GO" id="GO:0003700">
    <property type="term" value="F:DNA-binding transcription factor activity"/>
    <property type="evidence" value="ECO:0007669"/>
    <property type="project" value="InterPro"/>
</dbReference>
<evidence type="ECO:0000256" key="3">
    <source>
        <dbReference type="ARBA" id="ARBA00023125"/>
    </source>
</evidence>
<evidence type="ECO:0000259" key="8">
    <source>
        <dbReference type="Pfam" id="PF00849"/>
    </source>
</evidence>
<accession>A0A7J6M8U0</accession>
<feature type="region of interest" description="Disordered" evidence="6">
    <location>
        <begin position="32"/>
        <end position="66"/>
    </location>
</feature>
<dbReference type="InterPro" id="IPR020103">
    <property type="entry name" value="PsdUridine_synth_cat_dom_sf"/>
</dbReference>
<dbReference type="InterPro" id="IPR006145">
    <property type="entry name" value="PsdUridine_synth_RsuA/RluA"/>
</dbReference>
<dbReference type="Pfam" id="PF00847">
    <property type="entry name" value="AP2"/>
    <property type="match status" value="1"/>
</dbReference>
<evidence type="ECO:0000256" key="6">
    <source>
        <dbReference type="SAM" id="MobiDB-lite"/>
    </source>
</evidence>
<dbReference type="SUPFAM" id="SSF55120">
    <property type="entry name" value="Pseudouridine synthase"/>
    <property type="match status" value="1"/>
</dbReference>
<name>A0A7J6M8U0_PERCH</name>
<keyword evidence="10" id="KW-1185">Reference proteome</keyword>
<evidence type="ECO:0008006" key="11">
    <source>
        <dbReference type="Google" id="ProtNLM"/>
    </source>
</evidence>
<protein>
    <recommendedName>
        <fullName evidence="11">AP2/ERF domain-containing protein</fullName>
    </recommendedName>
</protein>
<dbReference type="GO" id="GO:0001522">
    <property type="term" value="P:pseudouridine synthesis"/>
    <property type="evidence" value="ECO:0007669"/>
    <property type="project" value="InterPro"/>
</dbReference>
<dbReference type="Gene3D" id="3.30.2350.10">
    <property type="entry name" value="Pseudouridine synthase"/>
    <property type="match status" value="1"/>
</dbReference>
<keyword evidence="5" id="KW-0539">Nucleus</keyword>
<dbReference type="AlphaFoldDB" id="A0A7J6M8U0"/>
<comment type="subcellular location">
    <subcellularLocation>
        <location evidence="1">Nucleus</location>
    </subcellularLocation>
</comment>
<evidence type="ECO:0000313" key="10">
    <source>
        <dbReference type="Proteomes" id="UP000591131"/>
    </source>
</evidence>
<evidence type="ECO:0000256" key="5">
    <source>
        <dbReference type="ARBA" id="ARBA00023242"/>
    </source>
</evidence>
<dbReference type="GO" id="GO:0005634">
    <property type="term" value="C:nucleus"/>
    <property type="evidence" value="ECO:0007669"/>
    <property type="project" value="UniProtKB-SubCell"/>
</dbReference>
<comment type="caution">
    <text evidence="9">The sequence shown here is derived from an EMBL/GenBank/DDBJ whole genome shotgun (WGS) entry which is preliminary data.</text>
</comment>
<evidence type="ECO:0000256" key="4">
    <source>
        <dbReference type="ARBA" id="ARBA00023163"/>
    </source>
</evidence>
<evidence type="ECO:0000256" key="1">
    <source>
        <dbReference type="ARBA" id="ARBA00004123"/>
    </source>
</evidence>
<dbReference type="Pfam" id="PF00849">
    <property type="entry name" value="PseudoU_synth_2"/>
    <property type="match status" value="1"/>
</dbReference>
<feature type="compositionally biased region" description="Polar residues" evidence="6">
    <location>
        <begin position="40"/>
        <end position="58"/>
    </location>
</feature>
<dbReference type="Gene3D" id="1.20.5.2050">
    <property type="match status" value="1"/>
</dbReference>
<sequence>MANIMPGAVDSTHIELARMMLSGTDIRSTVDEELSKGHKTASTGATLSPVETGTRTQKSPSRSGVVGVSWSSRHTVWRAQWRRKDGKKVTKSFYVSRYGYEEALQRAIKCRRDAEIRGEAVPSKHGTAVKQSGVVLRDESLNRMKDFEANHLFSLVLDKELYEACLDRVRQLGNKKDEAKGRGTGERPQPVNMDEMDTTVPAVLHETRHLSVIWKPAHWHVSVTSAIAGSAEEEVSDDTEGEEATRTEWVEEAYPGYPIARDRHHAYGILHRLDVGTSGPLLLAHSYKGFYMGRLVFCSHQIDKEYVTLVKGHMGTIGEKQIISDRIKAMVLFVNLFVNGITDPQVDA</sequence>
<evidence type="ECO:0000259" key="7">
    <source>
        <dbReference type="Pfam" id="PF00847"/>
    </source>
</evidence>
<organism evidence="9 10">
    <name type="scientific">Perkinsus chesapeaki</name>
    <name type="common">Clam parasite</name>
    <name type="synonym">Perkinsus andrewsi</name>
    <dbReference type="NCBI Taxonomy" id="330153"/>
    <lineage>
        <taxon>Eukaryota</taxon>
        <taxon>Sar</taxon>
        <taxon>Alveolata</taxon>
        <taxon>Perkinsozoa</taxon>
        <taxon>Perkinsea</taxon>
        <taxon>Perkinsida</taxon>
        <taxon>Perkinsidae</taxon>
        <taxon>Perkinsus</taxon>
    </lineage>
</organism>
<evidence type="ECO:0000313" key="9">
    <source>
        <dbReference type="EMBL" id="KAF4667993.1"/>
    </source>
</evidence>
<evidence type="ECO:0000256" key="2">
    <source>
        <dbReference type="ARBA" id="ARBA00023015"/>
    </source>
</evidence>
<dbReference type="InterPro" id="IPR001471">
    <property type="entry name" value="AP2/ERF_dom"/>
</dbReference>
<keyword evidence="4" id="KW-0804">Transcription</keyword>
<keyword evidence="2" id="KW-0805">Transcription regulation</keyword>